<reference evidence="2 3" key="1">
    <citation type="submission" date="2016-07" db="EMBL/GenBank/DDBJ databases">
        <title>Caryophanon tenue genome sequencing.</title>
        <authorList>
            <person name="Verma A."/>
            <person name="Pal Y."/>
            <person name="Krishnamurthi S."/>
        </authorList>
    </citation>
    <scope>NUCLEOTIDE SEQUENCE [LARGE SCALE GENOMIC DNA]</scope>
    <source>
        <strain evidence="2 3">DSM 14152</strain>
    </source>
</reference>
<organism evidence="2 3">
    <name type="scientific">Caryophanon tenue</name>
    <dbReference type="NCBI Taxonomy" id="33978"/>
    <lineage>
        <taxon>Bacteria</taxon>
        <taxon>Bacillati</taxon>
        <taxon>Bacillota</taxon>
        <taxon>Bacilli</taxon>
        <taxon>Bacillales</taxon>
        <taxon>Caryophanaceae</taxon>
        <taxon>Caryophanon</taxon>
    </lineage>
</organism>
<dbReference type="STRING" id="33978.A6M13_12145"/>
<dbReference type="Pfam" id="PF07308">
    <property type="entry name" value="DUF1456"/>
    <property type="match status" value="2"/>
</dbReference>
<dbReference type="EMBL" id="MASJ01000007">
    <property type="protein sequence ID" value="OCS86944.1"/>
    <property type="molecule type" value="Genomic_DNA"/>
</dbReference>
<comment type="caution">
    <text evidence="2">The sequence shown here is derived from an EMBL/GenBank/DDBJ whole genome shotgun (WGS) entry which is preliminary data.</text>
</comment>
<keyword evidence="3" id="KW-1185">Reference proteome</keyword>
<dbReference type="AlphaFoldDB" id="A0A1C0YIH0"/>
<dbReference type="PANTHER" id="PTHR37805">
    <property type="entry name" value="CYTOPLASMIC PROTEIN-RELATED"/>
    <property type="match status" value="1"/>
</dbReference>
<name>A0A1C0YIH0_9BACL</name>
<evidence type="ECO:0000256" key="1">
    <source>
        <dbReference type="SAM" id="MobiDB-lite"/>
    </source>
</evidence>
<dbReference type="InterPro" id="IPR009921">
    <property type="entry name" value="YehS-like"/>
</dbReference>
<evidence type="ECO:0000313" key="3">
    <source>
        <dbReference type="Proteomes" id="UP000093199"/>
    </source>
</evidence>
<dbReference type="PANTHER" id="PTHR37805:SF1">
    <property type="entry name" value="CYTOPLASMIC PROTEIN"/>
    <property type="match status" value="1"/>
</dbReference>
<proteinExistence type="predicted"/>
<accession>A0A1C0YIH0</accession>
<dbReference type="RefSeq" id="WP_066544184.1">
    <property type="nucleotide sequence ID" value="NZ_MASJ01000007.1"/>
</dbReference>
<evidence type="ECO:0000313" key="2">
    <source>
        <dbReference type="EMBL" id="OCS86944.1"/>
    </source>
</evidence>
<dbReference type="OrthoDB" id="9788465at2"/>
<dbReference type="Proteomes" id="UP000093199">
    <property type="component" value="Unassembled WGS sequence"/>
</dbReference>
<protein>
    <submittedName>
        <fullName evidence="2">Cytoplasmic protein</fullName>
    </submittedName>
</protein>
<gene>
    <name evidence="2" type="ORF">A6M13_12145</name>
</gene>
<feature type="region of interest" description="Disordered" evidence="1">
    <location>
        <begin position="78"/>
        <end position="99"/>
    </location>
</feature>
<sequence length="167" mass="19073">MTNNDLLIRLRYALDLKNREMVEIFALGGYNMSPEVLPKYLAKPTLDEDGEFVQTDDYIACNDALFEKFMNGFVTYKRGKQEQKPGQTPPPAPTKKDHSNNLMLKRVKIALSLTTEDMIAIFYDAGLNVSKGELGAILRKADHRNYKECGDNFARNFLKGLTLKYRQ</sequence>